<dbReference type="GO" id="GO:0005634">
    <property type="term" value="C:nucleus"/>
    <property type="evidence" value="ECO:0007669"/>
    <property type="project" value="TreeGrafter"/>
</dbReference>
<dbReference type="OrthoDB" id="66510at2759"/>
<dbReference type="GO" id="GO:0061630">
    <property type="term" value="F:ubiquitin protein ligase activity"/>
    <property type="evidence" value="ECO:0007669"/>
    <property type="project" value="TreeGrafter"/>
</dbReference>
<keyword evidence="2" id="KW-1185">Reference proteome</keyword>
<dbReference type="GO" id="GO:0005829">
    <property type="term" value="C:cytosol"/>
    <property type="evidence" value="ECO:0007669"/>
    <property type="project" value="TreeGrafter"/>
</dbReference>
<dbReference type="Proteomes" id="UP000233524">
    <property type="component" value="Unassembled WGS sequence"/>
</dbReference>
<gene>
    <name evidence="1" type="ORF">jhhlp_007279</name>
</gene>
<evidence type="ECO:0000313" key="1">
    <source>
        <dbReference type="EMBL" id="PKS06531.1"/>
    </source>
</evidence>
<dbReference type="GO" id="GO:0030332">
    <property type="term" value="F:cyclin binding"/>
    <property type="evidence" value="ECO:0007669"/>
    <property type="project" value="TreeGrafter"/>
</dbReference>
<proteinExistence type="predicted"/>
<protein>
    <submittedName>
        <fullName evidence="1">Uncharacterized protein</fullName>
    </submittedName>
</protein>
<evidence type="ECO:0000313" key="2">
    <source>
        <dbReference type="Proteomes" id="UP000233524"/>
    </source>
</evidence>
<dbReference type="GO" id="GO:0000209">
    <property type="term" value="P:protein polyubiquitination"/>
    <property type="evidence" value="ECO:0007669"/>
    <property type="project" value="TreeGrafter"/>
</dbReference>
<dbReference type="AlphaFoldDB" id="A0A2N3N281"/>
<dbReference type="STRING" id="41688.A0A2N3N281"/>
<dbReference type="GO" id="GO:0051865">
    <property type="term" value="P:protein autoubiquitination"/>
    <property type="evidence" value="ECO:0007669"/>
    <property type="project" value="TreeGrafter"/>
</dbReference>
<sequence length="282" mass="30632">MEELNSISGKPYRIPRYNWAHFNPVGSASDCKIAALPLPVLSIPNDTMNITIYAELLLNIRQVSVVVSLPPRRDASTQAEVFAEGTRIGIRHGHSFQDLLLPGKVAFSGRLPITKSVKDSGSLSWKLPVAQSHATSSLLGQDLYPNPPWTSVDLQPGSSVSCRRCNSIFIPAGTIVSWKDLPSENWAEMMEFWHCHKPDIGHDSHHSHDHLTKRGYGASTAISAQATVGFVDLVSFLVSESDTIGLKVGSAHSLSHSLDLPVPYADVQGCKKVAEPAIHASQ</sequence>
<name>A0A2N3N281_9PEZI</name>
<dbReference type="VEuPathDB" id="FungiDB:jhhlp_007279"/>
<organism evidence="1 2">
    <name type="scientific">Lomentospora prolificans</name>
    <dbReference type="NCBI Taxonomy" id="41688"/>
    <lineage>
        <taxon>Eukaryota</taxon>
        <taxon>Fungi</taxon>
        <taxon>Dikarya</taxon>
        <taxon>Ascomycota</taxon>
        <taxon>Pezizomycotina</taxon>
        <taxon>Sordariomycetes</taxon>
        <taxon>Hypocreomycetidae</taxon>
        <taxon>Microascales</taxon>
        <taxon>Microascaceae</taxon>
        <taxon>Lomentospora</taxon>
    </lineage>
</organism>
<comment type="caution">
    <text evidence="1">The sequence shown here is derived from an EMBL/GenBank/DDBJ whole genome shotgun (WGS) entry which is preliminary data.</text>
</comment>
<dbReference type="EMBL" id="NLAX01001034">
    <property type="protein sequence ID" value="PKS06531.1"/>
    <property type="molecule type" value="Genomic_DNA"/>
</dbReference>
<dbReference type="GO" id="GO:0000151">
    <property type="term" value="C:ubiquitin ligase complex"/>
    <property type="evidence" value="ECO:0007669"/>
    <property type="project" value="TreeGrafter"/>
</dbReference>
<dbReference type="Pfam" id="PF09814">
    <property type="entry name" value="HECT_2"/>
    <property type="match status" value="1"/>
</dbReference>
<dbReference type="PANTHER" id="PTHR31531">
    <property type="entry name" value="E3 UBIQUITIN-PROTEIN LIGASE E3D FAMILY MEMBER"/>
    <property type="match status" value="1"/>
</dbReference>
<dbReference type="GO" id="GO:0006513">
    <property type="term" value="P:protein monoubiquitination"/>
    <property type="evidence" value="ECO:0007669"/>
    <property type="project" value="TreeGrafter"/>
</dbReference>
<accession>A0A2N3N281</accession>
<dbReference type="InterPro" id="IPR019193">
    <property type="entry name" value="UBQ-conj_enz_E2-bd_prot"/>
</dbReference>
<reference evidence="1 2" key="1">
    <citation type="journal article" date="2017" name="G3 (Bethesda)">
        <title>First Draft Genome Sequence of the Pathogenic Fungus Lomentospora prolificans (Formerly Scedosporium prolificans).</title>
        <authorList>
            <person name="Luo R."/>
            <person name="Zimin A."/>
            <person name="Workman R."/>
            <person name="Fan Y."/>
            <person name="Pertea G."/>
            <person name="Grossman N."/>
            <person name="Wear M.P."/>
            <person name="Jia B."/>
            <person name="Miller H."/>
            <person name="Casadevall A."/>
            <person name="Timp W."/>
            <person name="Zhang S.X."/>
            <person name="Salzberg S.L."/>
        </authorList>
    </citation>
    <scope>NUCLEOTIDE SEQUENCE [LARGE SCALE GENOMIC DNA]</scope>
    <source>
        <strain evidence="1 2">JHH-5317</strain>
    </source>
</reference>
<dbReference type="PANTHER" id="PTHR31531:SF2">
    <property type="entry name" value="E3 UBIQUITIN-PROTEIN LIGASE E3D"/>
    <property type="match status" value="1"/>
</dbReference>
<dbReference type="InParanoid" id="A0A2N3N281"/>
<dbReference type="GO" id="GO:0043161">
    <property type="term" value="P:proteasome-mediated ubiquitin-dependent protein catabolic process"/>
    <property type="evidence" value="ECO:0007669"/>
    <property type="project" value="TreeGrafter"/>
</dbReference>
<dbReference type="GO" id="GO:0031624">
    <property type="term" value="F:ubiquitin conjugating enzyme binding"/>
    <property type="evidence" value="ECO:0007669"/>
    <property type="project" value="TreeGrafter"/>
</dbReference>